<dbReference type="AlphaFoldDB" id="C5X1K2"/>
<reference evidence="5 6" key="1">
    <citation type="journal article" date="2009" name="Nature">
        <title>The Sorghum bicolor genome and the diversification of grasses.</title>
        <authorList>
            <person name="Paterson A.H."/>
            <person name="Bowers J.E."/>
            <person name="Bruggmann R."/>
            <person name="Dubchak I."/>
            <person name="Grimwood J."/>
            <person name="Gundlach H."/>
            <person name="Haberer G."/>
            <person name="Hellsten U."/>
            <person name="Mitros T."/>
            <person name="Poliakov A."/>
            <person name="Schmutz J."/>
            <person name="Spannagl M."/>
            <person name="Tang H."/>
            <person name="Wang X."/>
            <person name="Wicker T."/>
            <person name="Bharti A.K."/>
            <person name="Chapman J."/>
            <person name="Feltus F.A."/>
            <person name="Gowik U."/>
            <person name="Grigoriev I.V."/>
            <person name="Lyons E."/>
            <person name="Maher C.A."/>
            <person name="Martis M."/>
            <person name="Narechania A."/>
            <person name="Otillar R.P."/>
            <person name="Penning B.W."/>
            <person name="Salamov A.A."/>
            <person name="Wang Y."/>
            <person name="Zhang L."/>
            <person name="Carpita N.C."/>
            <person name="Freeling M."/>
            <person name="Gingle A.R."/>
            <person name="Hash C.T."/>
            <person name="Keller B."/>
            <person name="Klein P."/>
            <person name="Kresovich S."/>
            <person name="McCann M.C."/>
            <person name="Ming R."/>
            <person name="Peterson D.G."/>
            <person name="Mehboob-ur-Rahman"/>
            <person name="Ware D."/>
            <person name="Westhoff P."/>
            <person name="Mayer K.F."/>
            <person name="Messing J."/>
            <person name="Rokhsar D.S."/>
        </authorList>
    </citation>
    <scope>NUCLEOTIDE SEQUENCE [LARGE SCALE GENOMIC DNA]</scope>
    <source>
        <strain evidence="6">cv. BTx623</strain>
    </source>
</reference>
<comment type="similarity">
    <text evidence="2">Belongs to the Tdpoz family.</text>
</comment>
<dbReference type="Pfam" id="PF22486">
    <property type="entry name" value="MATH_2"/>
    <property type="match status" value="1"/>
</dbReference>
<dbReference type="HOGENOM" id="CLU_004253_2_0_1"/>
<dbReference type="CDD" id="cd18280">
    <property type="entry name" value="BTB_POZ_BPM_plant"/>
    <property type="match status" value="1"/>
</dbReference>
<evidence type="ECO:0000259" key="4">
    <source>
        <dbReference type="PROSITE" id="PS50144"/>
    </source>
</evidence>
<dbReference type="InParanoid" id="C5X1K2"/>
<dbReference type="GO" id="GO:0016567">
    <property type="term" value="P:protein ubiquitination"/>
    <property type="evidence" value="ECO:0007669"/>
    <property type="project" value="InterPro"/>
</dbReference>
<dbReference type="OMA" id="HRWRIAF"/>
<dbReference type="EMBL" id="CM000760">
    <property type="protein sequence ID" value="EER91612.1"/>
    <property type="molecule type" value="Genomic_DNA"/>
</dbReference>
<dbReference type="SUPFAM" id="SSF49599">
    <property type="entry name" value="TRAF domain-like"/>
    <property type="match status" value="1"/>
</dbReference>
<dbReference type="PROSITE" id="PS50097">
    <property type="entry name" value="BTB"/>
    <property type="match status" value="1"/>
</dbReference>
<dbReference type="Gramene" id="EER91612">
    <property type="protein sequence ID" value="EER91612"/>
    <property type="gene ID" value="SORBI_3001G247000"/>
</dbReference>
<dbReference type="eggNOG" id="KOG1987">
    <property type="taxonomic scope" value="Eukaryota"/>
</dbReference>
<evidence type="ECO:0000313" key="6">
    <source>
        <dbReference type="Proteomes" id="UP000000768"/>
    </source>
</evidence>
<dbReference type="InterPro" id="IPR000210">
    <property type="entry name" value="BTB/POZ_dom"/>
</dbReference>
<evidence type="ECO:0000313" key="5">
    <source>
        <dbReference type="EMBL" id="EER91612.1"/>
    </source>
</evidence>
<dbReference type="InterPro" id="IPR045005">
    <property type="entry name" value="BPM1-6"/>
</dbReference>
<feature type="domain" description="BTB" evidence="3">
    <location>
        <begin position="199"/>
        <end position="268"/>
    </location>
</feature>
<gene>
    <name evidence="5" type="ORF">SORBI_3001G247000</name>
</gene>
<dbReference type="Proteomes" id="UP000000768">
    <property type="component" value="Chromosome 1"/>
</dbReference>
<comment type="pathway">
    <text evidence="1">Protein modification; protein ubiquitination.</text>
</comment>
<proteinExistence type="inferred from homology"/>
<dbReference type="InterPro" id="IPR002083">
    <property type="entry name" value="MATH/TRAF_dom"/>
</dbReference>
<evidence type="ECO:0000256" key="1">
    <source>
        <dbReference type="ARBA" id="ARBA00004906"/>
    </source>
</evidence>
<dbReference type="InterPro" id="IPR011333">
    <property type="entry name" value="SKP1/BTB/POZ_sf"/>
</dbReference>
<dbReference type="CDD" id="cd00121">
    <property type="entry name" value="MATH"/>
    <property type="match status" value="1"/>
</dbReference>
<evidence type="ECO:0000256" key="2">
    <source>
        <dbReference type="ARBA" id="ARBA00010846"/>
    </source>
</evidence>
<dbReference type="SMART" id="SM00225">
    <property type="entry name" value="BTB"/>
    <property type="match status" value="1"/>
</dbReference>
<dbReference type="Pfam" id="PF24570">
    <property type="entry name" value="BACK_BPM_SPOP"/>
    <property type="match status" value="1"/>
</dbReference>
<dbReference type="PANTHER" id="PTHR26379:SF429">
    <property type="entry name" value="OS10G0428900 PROTEIN"/>
    <property type="match status" value="1"/>
</dbReference>
<dbReference type="Gene3D" id="1.25.40.420">
    <property type="match status" value="1"/>
</dbReference>
<dbReference type="PANTHER" id="PTHR26379">
    <property type="entry name" value="BTB/POZ AND MATH DOMAIN-CONTAINING PROTEIN 1"/>
    <property type="match status" value="1"/>
</dbReference>
<protein>
    <recommendedName>
        <fullName evidence="7">BTB domain-containing protein</fullName>
    </recommendedName>
</protein>
<dbReference type="PROSITE" id="PS50144">
    <property type="entry name" value="MATH"/>
    <property type="match status" value="1"/>
</dbReference>
<evidence type="ECO:0000259" key="3">
    <source>
        <dbReference type="PROSITE" id="PS50097"/>
    </source>
</evidence>
<dbReference type="SUPFAM" id="SSF54695">
    <property type="entry name" value="POZ domain"/>
    <property type="match status" value="1"/>
</dbReference>
<dbReference type="Gene3D" id="2.60.210.10">
    <property type="entry name" value="Apoptosis, Tumor Necrosis Factor Receptor Associated Protein 2, Chain A"/>
    <property type="match status" value="1"/>
</dbReference>
<evidence type="ECO:0008006" key="7">
    <source>
        <dbReference type="Google" id="ProtNLM"/>
    </source>
</evidence>
<feature type="domain" description="MATH" evidence="4">
    <location>
        <begin position="25"/>
        <end position="160"/>
    </location>
</feature>
<reference evidence="6" key="2">
    <citation type="journal article" date="2018" name="Plant J.">
        <title>The Sorghum bicolor reference genome: improved assembly, gene annotations, a transcriptome atlas, and signatures of genome organization.</title>
        <authorList>
            <person name="McCormick R.F."/>
            <person name="Truong S.K."/>
            <person name="Sreedasyam A."/>
            <person name="Jenkins J."/>
            <person name="Shu S."/>
            <person name="Sims D."/>
            <person name="Kennedy M."/>
            <person name="Amirebrahimi M."/>
            <person name="Weers B.D."/>
            <person name="McKinley B."/>
            <person name="Mattison A."/>
            <person name="Morishige D.T."/>
            <person name="Grimwood J."/>
            <person name="Schmutz J."/>
            <person name="Mullet J.E."/>
        </authorList>
    </citation>
    <scope>NUCLEOTIDE SEQUENCE [LARGE SCALE GENOMIC DNA]</scope>
    <source>
        <strain evidence="6">cv. BTx623</strain>
    </source>
</reference>
<organism evidence="5 6">
    <name type="scientific">Sorghum bicolor</name>
    <name type="common">Sorghum</name>
    <name type="synonym">Sorghum vulgare</name>
    <dbReference type="NCBI Taxonomy" id="4558"/>
    <lineage>
        <taxon>Eukaryota</taxon>
        <taxon>Viridiplantae</taxon>
        <taxon>Streptophyta</taxon>
        <taxon>Embryophyta</taxon>
        <taxon>Tracheophyta</taxon>
        <taxon>Spermatophyta</taxon>
        <taxon>Magnoliopsida</taxon>
        <taxon>Liliopsida</taxon>
        <taxon>Poales</taxon>
        <taxon>Poaceae</taxon>
        <taxon>PACMAD clade</taxon>
        <taxon>Panicoideae</taxon>
        <taxon>Andropogonodae</taxon>
        <taxon>Andropogoneae</taxon>
        <taxon>Sorghinae</taxon>
        <taxon>Sorghum</taxon>
    </lineage>
</organism>
<dbReference type="InterPro" id="IPR056423">
    <property type="entry name" value="BACK_BPM_SPOP"/>
</dbReference>
<dbReference type="Pfam" id="PF00651">
    <property type="entry name" value="BTB"/>
    <property type="match status" value="1"/>
</dbReference>
<dbReference type="Gene3D" id="3.30.710.10">
    <property type="entry name" value="Potassium Channel Kv1.1, Chain A"/>
    <property type="match status" value="1"/>
</dbReference>
<dbReference type="InterPro" id="IPR008974">
    <property type="entry name" value="TRAF-like"/>
</dbReference>
<accession>C5X1K2</accession>
<sequence>MSSASGRSKPSRSASASTVFADNAGGYHDLKIDGYSRIKGIPAGVPIKSSPFSVGGHRWRISFFPNGDRTANSGCIALFLFLDEDVAEPLTARFEFAFMGEERASFFRSRKRTEEKVRSLPAVVTSFGSRTGRWSSGLLSTNALDSYVSKHGSLTVRCSIVVFKEFLAEEPVTPTTFVSVPPSDLHRHLGDLLQTEKGSDVVFQVGRETFAAHRCVLAARSPVFSAELFGAMKESRTQADVVQVDDIEAPVFKALLCFLYTDSLPEMRQEDEDVMYQHLLVAADRYDMERLKLMCEHKLCEYIDVGNAATILTLAEQHHCHGLKKACFSFLSNPANLRATIASDGFKHLSISCPSIKKDLMSMLES</sequence>
<keyword evidence="6" id="KW-1185">Reference proteome</keyword>
<name>C5X1K2_SORBI</name>